<feature type="binding site" evidence="7">
    <location>
        <position position="183"/>
    </location>
    <ligand>
        <name>Zn(2+)</name>
        <dbReference type="ChEBI" id="CHEBI:29105"/>
        <label>1</label>
    </ligand>
</feature>
<feature type="active site" description="Proton acceptor" evidence="6">
    <location>
        <position position="217"/>
    </location>
</feature>
<evidence type="ECO:0000256" key="2">
    <source>
        <dbReference type="ARBA" id="ARBA00022670"/>
    </source>
</evidence>
<evidence type="ECO:0000313" key="10">
    <source>
        <dbReference type="EMBL" id="KAF2716703.1"/>
    </source>
</evidence>
<keyword evidence="11" id="KW-1185">Reference proteome</keyword>
<feature type="binding site" evidence="7">
    <location>
        <position position="218"/>
    </location>
    <ligand>
        <name>Zn(2+)</name>
        <dbReference type="ChEBI" id="CHEBI:29105"/>
        <label>1</label>
    </ligand>
</feature>
<dbReference type="Gene3D" id="3.30.70.360">
    <property type="match status" value="1"/>
</dbReference>
<dbReference type="Gene3D" id="3.40.630.10">
    <property type="entry name" value="Zn peptidases"/>
    <property type="match status" value="1"/>
</dbReference>
<dbReference type="OrthoDB" id="3064516at2759"/>
<feature type="signal peptide" evidence="8">
    <location>
        <begin position="1"/>
        <end position="20"/>
    </location>
</feature>
<comment type="caution">
    <text evidence="10">The sequence shown here is derived from an EMBL/GenBank/DDBJ whole genome shotgun (WGS) entry which is preliminary data.</text>
</comment>
<evidence type="ECO:0000256" key="7">
    <source>
        <dbReference type="PIRSR" id="PIRSR037217-2"/>
    </source>
</evidence>
<feature type="binding site" evidence="7">
    <location>
        <position position="246"/>
    </location>
    <ligand>
        <name>Zn(2+)</name>
        <dbReference type="ChEBI" id="CHEBI:29105"/>
        <label>2</label>
    </ligand>
</feature>
<accession>A0A9P4PXE9</accession>
<evidence type="ECO:0000256" key="1">
    <source>
        <dbReference type="ARBA" id="ARBA00006247"/>
    </source>
</evidence>
<dbReference type="FunFam" id="3.40.630.10:FF:000085">
    <property type="entry name" value="Gly-Xaa carboxypeptidase"/>
    <property type="match status" value="1"/>
</dbReference>
<dbReference type="InterPro" id="IPR047177">
    <property type="entry name" value="Pept_M20A"/>
</dbReference>
<feature type="binding site" evidence="7">
    <location>
        <position position="148"/>
    </location>
    <ligand>
        <name>Zn(2+)</name>
        <dbReference type="ChEBI" id="CHEBI:29105"/>
        <label>2</label>
    </ligand>
</feature>
<dbReference type="PIRSF" id="PIRSF037217">
    <property type="entry name" value="Carboxypeptidase_S"/>
    <property type="match status" value="1"/>
</dbReference>
<dbReference type="InterPro" id="IPR002933">
    <property type="entry name" value="Peptidase_M20"/>
</dbReference>
<keyword evidence="10" id="KW-0121">Carboxypeptidase</keyword>
<sequence length="568" mass="62018">MAWFVLPLALTGYLIAPSLAPTVASWISSESTSPSAYKSQCEQASPLFPSPDNRLDDKFATFTTSDFLNKTVARLSGAVKVDTQSFDDLGPVGEDTRWERMYAFATYLEATFPLVHKHLQLEKINTHGLLYTWTGSDSSLKPTLLMAHQDVVPVPDTTLDSWTHPPFDGVFDGKYIWGRGSSDCKNQLIAILETMESLLEVDFKPRRTIVLPFGFDEEISGRQGAGHLAPYLHERYGDDGIAAIVDEGATFERTWGTTFAKPGVGEKGYTDVEVTIRMPGGHSSIPSDHTSIGVMGELLTWLEREQYPTHLAEENPYYSQLQCGAAYSPDFPGSLKKLLPSSLRFSSPISSPTRPKARQHKQDGLAIEAARLGGPAIKYLMQTSQAADVISGGVKVNALPERTVAIVNHRINVGETPHTVFAHFSGLATRLAAKHNLTLHAFPPNSSTFAPPPKSITLKASPNTLPVAPVSPTSLDTGAWAVLAATTRALYGEDVVVAPGIMTGNTDTRYYWALTGNIYRFGPGYDEDGDEGLGNIHTVDEKVSVKGHVNAVRWFWMFVLNMDESDVA</sequence>
<dbReference type="GO" id="GO:0000328">
    <property type="term" value="C:fungal-type vacuole lumen"/>
    <property type="evidence" value="ECO:0007669"/>
    <property type="project" value="TreeGrafter"/>
</dbReference>
<dbReference type="GO" id="GO:0004181">
    <property type="term" value="F:metallocarboxypeptidase activity"/>
    <property type="evidence" value="ECO:0007669"/>
    <property type="project" value="InterPro"/>
</dbReference>
<dbReference type="GO" id="GO:0046872">
    <property type="term" value="F:metal ion binding"/>
    <property type="evidence" value="ECO:0007669"/>
    <property type="project" value="UniProtKB-KW"/>
</dbReference>
<keyword evidence="5 7" id="KW-0862">Zinc</keyword>
<keyword evidence="4" id="KW-0378">Hydrolase</keyword>
<dbReference type="GO" id="GO:0051603">
    <property type="term" value="P:proteolysis involved in protein catabolic process"/>
    <property type="evidence" value="ECO:0007669"/>
    <property type="project" value="TreeGrafter"/>
</dbReference>
<dbReference type="InterPro" id="IPR017141">
    <property type="entry name" value="Pept_M20_carboxypep"/>
</dbReference>
<dbReference type="PANTHER" id="PTHR45962">
    <property type="entry name" value="N-FATTY-ACYL-AMINO ACID SYNTHASE/HYDROLASE PM20D1"/>
    <property type="match status" value="1"/>
</dbReference>
<dbReference type="SUPFAM" id="SSF55031">
    <property type="entry name" value="Bacterial exopeptidase dimerisation domain"/>
    <property type="match status" value="1"/>
</dbReference>
<dbReference type="InterPro" id="IPR011650">
    <property type="entry name" value="Peptidase_M20_dimer"/>
</dbReference>
<reference evidence="10" key="1">
    <citation type="journal article" date="2020" name="Stud. Mycol.">
        <title>101 Dothideomycetes genomes: a test case for predicting lifestyles and emergence of pathogens.</title>
        <authorList>
            <person name="Haridas S."/>
            <person name="Albert R."/>
            <person name="Binder M."/>
            <person name="Bloem J."/>
            <person name="Labutti K."/>
            <person name="Salamov A."/>
            <person name="Andreopoulos B."/>
            <person name="Baker S."/>
            <person name="Barry K."/>
            <person name="Bills G."/>
            <person name="Bluhm B."/>
            <person name="Cannon C."/>
            <person name="Castanera R."/>
            <person name="Culley D."/>
            <person name="Daum C."/>
            <person name="Ezra D."/>
            <person name="Gonzalez J."/>
            <person name="Henrissat B."/>
            <person name="Kuo A."/>
            <person name="Liang C."/>
            <person name="Lipzen A."/>
            <person name="Lutzoni F."/>
            <person name="Magnuson J."/>
            <person name="Mondo S."/>
            <person name="Nolan M."/>
            <person name="Ohm R."/>
            <person name="Pangilinan J."/>
            <person name="Park H.-J."/>
            <person name="Ramirez L."/>
            <person name="Alfaro M."/>
            <person name="Sun H."/>
            <person name="Tritt A."/>
            <person name="Yoshinaga Y."/>
            <person name="Zwiers L.-H."/>
            <person name="Turgeon B."/>
            <person name="Goodwin S."/>
            <person name="Spatafora J."/>
            <person name="Crous P."/>
            <person name="Grigoriev I."/>
        </authorList>
    </citation>
    <scope>NUCLEOTIDE SEQUENCE</scope>
    <source>
        <strain evidence="10">CBS 116435</strain>
    </source>
</reference>
<protein>
    <submittedName>
        <fullName evidence="10">Carboxypeptidase S</fullName>
    </submittedName>
</protein>
<dbReference type="EMBL" id="MU003864">
    <property type="protein sequence ID" value="KAF2716703.1"/>
    <property type="molecule type" value="Genomic_DNA"/>
</dbReference>
<dbReference type="Pfam" id="PF07687">
    <property type="entry name" value="M20_dimer"/>
    <property type="match status" value="1"/>
</dbReference>
<evidence type="ECO:0000313" key="11">
    <source>
        <dbReference type="Proteomes" id="UP000799441"/>
    </source>
</evidence>
<dbReference type="Proteomes" id="UP000799441">
    <property type="component" value="Unassembled WGS sequence"/>
</dbReference>
<dbReference type="CDD" id="cd05674">
    <property type="entry name" value="M20_yscS"/>
    <property type="match status" value="1"/>
</dbReference>
<feature type="binding site" evidence="7">
    <location>
        <position position="183"/>
    </location>
    <ligand>
        <name>Zn(2+)</name>
        <dbReference type="ChEBI" id="CHEBI:29105"/>
        <label>2</label>
    </ligand>
</feature>
<feature type="binding site" evidence="7">
    <location>
        <position position="537"/>
    </location>
    <ligand>
        <name>Zn(2+)</name>
        <dbReference type="ChEBI" id="CHEBI:29105"/>
        <label>1</label>
    </ligand>
</feature>
<name>A0A9P4PXE9_9PEZI</name>
<dbReference type="Gene3D" id="1.10.150.900">
    <property type="match status" value="1"/>
</dbReference>
<feature type="chain" id="PRO_5040233037" evidence="8">
    <location>
        <begin position="21"/>
        <end position="568"/>
    </location>
</feature>
<organism evidence="10 11">
    <name type="scientific">Polychaeton citri CBS 116435</name>
    <dbReference type="NCBI Taxonomy" id="1314669"/>
    <lineage>
        <taxon>Eukaryota</taxon>
        <taxon>Fungi</taxon>
        <taxon>Dikarya</taxon>
        <taxon>Ascomycota</taxon>
        <taxon>Pezizomycotina</taxon>
        <taxon>Dothideomycetes</taxon>
        <taxon>Dothideomycetidae</taxon>
        <taxon>Capnodiales</taxon>
        <taxon>Capnodiaceae</taxon>
        <taxon>Polychaeton</taxon>
    </lineage>
</organism>
<keyword evidence="2" id="KW-0645">Protease</keyword>
<keyword evidence="3 7" id="KW-0479">Metal-binding</keyword>
<evidence type="ECO:0000259" key="9">
    <source>
        <dbReference type="Pfam" id="PF07687"/>
    </source>
</evidence>
<proteinExistence type="inferred from homology"/>
<evidence type="ECO:0000256" key="6">
    <source>
        <dbReference type="PIRSR" id="PIRSR037217-1"/>
    </source>
</evidence>
<feature type="domain" description="Peptidase M20 dimerisation" evidence="9">
    <location>
        <begin position="264"/>
        <end position="432"/>
    </location>
</feature>
<dbReference type="SUPFAM" id="SSF53187">
    <property type="entry name" value="Zn-dependent exopeptidases"/>
    <property type="match status" value="1"/>
</dbReference>
<comment type="similarity">
    <text evidence="1">Belongs to the peptidase M20A family.</text>
</comment>
<evidence type="ECO:0000256" key="3">
    <source>
        <dbReference type="ARBA" id="ARBA00022723"/>
    </source>
</evidence>
<dbReference type="AlphaFoldDB" id="A0A9P4PXE9"/>
<feature type="active site" evidence="6">
    <location>
        <position position="150"/>
    </location>
</feature>
<keyword evidence="8" id="KW-0732">Signal</keyword>
<dbReference type="PANTHER" id="PTHR45962:SF1">
    <property type="entry name" value="N-FATTY-ACYL-AMINO ACID SYNTHASE_HYDROLASE PM20D1"/>
    <property type="match status" value="1"/>
</dbReference>
<evidence type="ECO:0000256" key="4">
    <source>
        <dbReference type="ARBA" id="ARBA00022801"/>
    </source>
</evidence>
<dbReference type="Pfam" id="PF01546">
    <property type="entry name" value="Peptidase_M20"/>
    <property type="match status" value="1"/>
</dbReference>
<evidence type="ECO:0000256" key="8">
    <source>
        <dbReference type="SAM" id="SignalP"/>
    </source>
</evidence>
<dbReference type="InterPro" id="IPR036264">
    <property type="entry name" value="Bact_exopeptidase_dim_dom"/>
</dbReference>
<evidence type="ECO:0000256" key="5">
    <source>
        <dbReference type="ARBA" id="ARBA00022833"/>
    </source>
</evidence>
<gene>
    <name evidence="10" type="ORF">K431DRAFT_307547</name>
</gene>